<dbReference type="Proteomes" id="UP001177003">
    <property type="component" value="Chromosome 5"/>
</dbReference>
<reference evidence="1" key="1">
    <citation type="submission" date="2023-04" db="EMBL/GenBank/DDBJ databases">
        <authorList>
            <person name="Vijverberg K."/>
            <person name="Xiong W."/>
            <person name="Schranz E."/>
        </authorList>
    </citation>
    <scope>NUCLEOTIDE SEQUENCE</scope>
</reference>
<protein>
    <submittedName>
        <fullName evidence="1">Uncharacterized protein</fullName>
    </submittedName>
</protein>
<name>A0AA35Z264_LACSI</name>
<organism evidence="1 2">
    <name type="scientific">Lactuca saligna</name>
    <name type="common">Willowleaf lettuce</name>
    <dbReference type="NCBI Taxonomy" id="75948"/>
    <lineage>
        <taxon>Eukaryota</taxon>
        <taxon>Viridiplantae</taxon>
        <taxon>Streptophyta</taxon>
        <taxon>Embryophyta</taxon>
        <taxon>Tracheophyta</taxon>
        <taxon>Spermatophyta</taxon>
        <taxon>Magnoliopsida</taxon>
        <taxon>eudicotyledons</taxon>
        <taxon>Gunneridae</taxon>
        <taxon>Pentapetalae</taxon>
        <taxon>asterids</taxon>
        <taxon>campanulids</taxon>
        <taxon>Asterales</taxon>
        <taxon>Asteraceae</taxon>
        <taxon>Cichorioideae</taxon>
        <taxon>Cichorieae</taxon>
        <taxon>Lactucinae</taxon>
        <taxon>Lactuca</taxon>
    </lineage>
</organism>
<evidence type="ECO:0000313" key="2">
    <source>
        <dbReference type="Proteomes" id="UP001177003"/>
    </source>
</evidence>
<dbReference type="EMBL" id="OX465081">
    <property type="protein sequence ID" value="CAI9284329.1"/>
    <property type="molecule type" value="Genomic_DNA"/>
</dbReference>
<sequence length="133" mass="14989">MVGSHGGLPWFPAKPTPYMKSTTARGTARATWLEQKTQHPPVVGYDDSSFMGEQLHDATTTNPNGRNHDRLLSRPQGRFLWSFLGYNNVRRQELEKGYDGPLLRRHRTTAAVSHRQQLSSTAATLAEAEKEEK</sequence>
<gene>
    <name evidence="1" type="ORF">LSALG_LOCUS23863</name>
</gene>
<keyword evidence="2" id="KW-1185">Reference proteome</keyword>
<accession>A0AA35Z264</accession>
<proteinExistence type="predicted"/>
<evidence type="ECO:0000313" key="1">
    <source>
        <dbReference type="EMBL" id="CAI9284329.1"/>
    </source>
</evidence>
<dbReference type="AlphaFoldDB" id="A0AA35Z264"/>